<keyword evidence="2" id="KW-1185">Reference proteome</keyword>
<dbReference type="EMBL" id="LUCH01017399">
    <property type="protein sequence ID" value="KAF5395021.1"/>
    <property type="molecule type" value="Genomic_DNA"/>
</dbReference>
<evidence type="ECO:0000313" key="2">
    <source>
        <dbReference type="Proteomes" id="UP000748531"/>
    </source>
</evidence>
<proteinExistence type="predicted"/>
<name>A0A8J4SNT0_9TREM</name>
<organism evidence="1 2">
    <name type="scientific">Paragonimus heterotremus</name>
    <dbReference type="NCBI Taxonomy" id="100268"/>
    <lineage>
        <taxon>Eukaryota</taxon>
        <taxon>Metazoa</taxon>
        <taxon>Spiralia</taxon>
        <taxon>Lophotrochozoa</taxon>
        <taxon>Platyhelminthes</taxon>
        <taxon>Trematoda</taxon>
        <taxon>Digenea</taxon>
        <taxon>Plagiorchiida</taxon>
        <taxon>Troglotremata</taxon>
        <taxon>Troglotrematidae</taxon>
        <taxon>Paragonimus</taxon>
    </lineage>
</organism>
<comment type="caution">
    <text evidence="1">The sequence shown here is derived from an EMBL/GenBank/DDBJ whole genome shotgun (WGS) entry which is preliminary data.</text>
</comment>
<accession>A0A8J4SNT0</accession>
<evidence type="ECO:0000313" key="1">
    <source>
        <dbReference type="EMBL" id="KAF5395021.1"/>
    </source>
</evidence>
<dbReference type="Proteomes" id="UP000748531">
    <property type="component" value="Unassembled WGS sequence"/>
</dbReference>
<sequence length="49" mass="5588">MLINSFGQYVTLEFISPIASKSWQTSVYHLHRQKAMSSLILLPVIPPML</sequence>
<dbReference type="AlphaFoldDB" id="A0A8J4SNT0"/>
<gene>
    <name evidence="1" type="ORF">PHET_08794</name>
</gene>
<protein>
    <submittedName>
        <fullName evidence="1">Uncharacterized protein</fullName>
    </submittedName>
</protein>
<reference evidence="1" key="1">
    <citation type="submission" date="2019-05" db="EMBL/GenBank/DDBJ databases">
        <title>Annotation for the trematode Paragonimus heterotremus.</title>
        <authorList>
            <person name="Choi Y.-J."/>
        </authorList>
    </citation>
    <scope>NUCLEOTIDE SEQUENCE</scope>
    <source>
        <strain evidence="1">LC</strain>
    </source>
</reference>